<proteinExistence type="predicted"/>
<reference evidence="1 2" key="1">
    <citation type="submission" date="2016-01" db="EMBL/GenBank/DDBJ databases">
        <authorList>
            <person name="Oliw E.H."/>
        </authorList>
    </citation>
    <scope>NUCLEOTIDE SEQUENCE [LARGE SCALE GENOMIC DNA]</scope>
    <source>
        <strain evidence="1 2">MJR8628B</strain>
    </source>
</reference>
<dbReference type="Proteomes" id="UP000070092">
    <property type="component" value="Unassembled WGS sequence"/>
</dbReference>
<dbReference type="AlphaFoldDB" id="A0A133KLZ0"/>
<gene>
    <name evidence="1" type="ORF">HMPREF3196_01672</name>
</gene>
<organism evidence="1 2">
    <name type="scientific">Bifidobacterium bifidum</name>
    <dbReference type="NCBI Taxonomy" id="1681"/>
    <lineage>
        <taxon>Bacteria</taxon>
        <taxon>Bacillati</taxon>
        <taxon>Actinomycetota</taxon>
        <taxon>Actinomycetes</taxon>
        <taxon>Bifidobacteriales</taxon>
        <taxon>Bifidobacteriaceae</taxon>
        <taxon>Bifidobacterium</taxon>
    </lineage>
</organism>
<evidence type="ECO:0000313" key="2">
    <source>
        <dbReference type="Proteomes" id="UP000070092"/>
    </source>
</evidence>
<protein>
    <submittedName>
        <fullName evidence="1">Uncharacterized protein</fullName>
    </submittedName>
</protein>
<dbReference type="EMBL" id="LRPO01000044">
    <property type="protein sequence ID" value="KWZ80532.1"/>
    <property type="molecule type" value="Genomic_DNA"/>
</dbReference>
<name>A0A133KLZ0_BIFBI</name>
<sequence>MHGFAVTDVFRVYYATVSGTGPFEAIRLRRWILPANPTR</sequence>
<evidence type="ECO:0000313" key="1">
    <source>
        <dbReference type="EMBL" id="KWZ80532.1"/>
    </source>
</evidence>
<accession>A0A133KLZ0</accession>
<dbReference type="PATRIC" id="fig|1681.53.peg.1637"/>
<comment type="caution">
    <text evidence="1">The sequence shown here is derived from an EMBL/GenBank/DDBJ whole genome shotgun (WGS) entry which is preliminary data.</text>
</comment>